<dbReference type="GO" id="GO:0016746">
    <property type="term" value="F:acyltransferase activity"/>
    <property type="evidence" value="ECO:0007669"/>
    <property type="project" value="UniProtKB-KW"/>
</dbReference>
<gene>
    <name evidence="7" type="ORF">GT409_04065</name>
</gene>
<accession>A0A6P1M804</accession>
<proteinExistence type="predicted"/>
<protein>
    <recommendedName>
        <fullName evidence="9">Lipid A biosynthesis lauroyl acyltransferase</fullName>
    </recommendedName>
</protein>
<dbReference type="KEGG" id="taer:GT409_04065"/>
<keyword evidence="2" id="KW-1003">Cell membrane</keyword>
<dbReference type="GO" id="GO:0009247">
    <property type="term" value="P:glycolipid biosynthetic process"/>
    <property type="evidence" value="ECO:0007669"/>
    <property type="project" value="UniProtKB-ARBA"/>
</dbReference>
<evidence type="ECO:0008006" key="9">
    <source>
        <dbReference type="Google" id="ProtNLM"/>
    </source>
</evidence>
<dbReference type="PANTHER" id="PTHR30606">
    <property type="entry name" value="LIPID A BIOSYNTHESIS LAUROYL ACYLTRANSFERASE"/>
    <property type="match status" value="1"/>
</dbReference>
<dbReference type="Proteomes" id="UP000464954">
    <property type="component" value="Chromosome"/>
</dbReference>
<evidence type="ECO:0000256" key="1">
    <source>
        <dbReference type="ARBA" id="ARBA00004533"/>
    </source>
</evidence>
<dbReference type="AlphaFoldDB" id="A0A6P1M804"/>
<keyword evidence="6" id="KW-0012">Acyltransferase</keyword>
<evidence type="ECO:0000313" key="7">
    <source>
        <dbReference type="EMBL" id="QHI68654.1"/>
    </source>
</evidence>
<keyword evidence="5" id="KW-0472">Membrane</keyword>
<keyword evidence="4" id="KW-0808">Transferase</keyword>
<dbReference type="RefSeq" id="WP_160627183.1">
    <property type="nucleotide sequence ID" value="NZ_CP047593.1"/>
</dbReference>
<reference evidence="7 8" key="1">
    <citation type="submission" date="2020-01" db="EMBL/GenBank/DDBJ databases">
        <title>Ponticoccus aerotolerans gen. nov., sp. nov., an anaerobic bacterium and proposal of Ponticoccusceae fam. nov., Ponticoccusles ord. nov. and Ponticoccuse classis nov. in the phylum Kiritimatiellaeota.</title>
        <authorList>
            <person name="Zhou L.Y."/>
            <person name="Du Z.J."/>
        </authorList>
    </citation>
    <scope>NUCLEOTIDE SEQUENCE [LARGE SCALE GENOMIC DNA]</scope>
    <source>
        <strain evidence="7 8">S-5007</strain>
    </source>
</reference>
<dbReference type="GO" id="GO:0005886">
    <property type="term" value="C:plasma membrane"/>
    <property type="evidence" value="ECO:0007669"/>
    <property type="project" value="UniProtKB-SubCell"/>
</dbReference>
<keyword evidence="3" id="KW-0997">Cell inner membrane</keyword>
<name>A0A6P1M804_9BACT</name>
<dbReference type="InterPro" id="IPR004960">
    <property type="entry name" value="LipA_acyltrans"/>
</dbReference>
<dbReference type="CDD" id="cd07984">
    <property type="entry name" value="LPLAT_LABLAT-like"/>
    <property type="match status" value="1"/>
</dbReference>
<dbReference type="EMBL" id="CP047593">
    <property type="protein sequence ID" value="QHI68654.1"/>
    <property type="molecule type" value="Genomic_DNA"/>
</dbReference>
<organism evidence="7 8">
    <name type="scientific">Tichowtungia aerotolerans</name>
    <dbReference type="NCBI Taxonomy" id="2697043"/>
    <lineage>
        <taxon>Bacteria</taxon>
        <taxon>Pseudomonadati</taxon>
        <taxon>Kiritimatiellota</taxon>
        <taxon>Tichowtungiia</taxon>
        <taxon>Tichowtungiales</taxon>
        <taxon>Tichowtungiaceae</taxon>
        <taxon>Tichowtungia</taxon>
    </lineage>
</organism>
<comment type="subcellular location">
    <subcellularLocation>
        <location evidence="1">Cell inner membrane</location>
    </subcellularLocation>
</comment>
<evidence type="ECO:0000256" key="2">
    <source>
        <dbReference type="ARBA" id="ARBA00022475"/>
    </source>
</evidence>
<evidence type="ECO:0000313" key="8">
    <source>
        <dbReference type="Proteomes" id="UP000464954"/>
    </source>
</evidence>
<evidence type="ECO:0000256" key="6">
    <source>
        <dbReference type="ARBA" id="ARBA00023315"/>
    </source>
</evidence>
<evidence type="ECO:0000256" key="3">
    <source>
        <dbReference type="ARBA" id="ARBA00022519"/>
    </source>
</evidence>
<evidence type="ECO:0000256" key="5">
    <source>
        <dbReference type="ARBA" id="ARBA00023136"/>
    </source>
</evidence>
<evidence type="ECO:0000256" key="4">
    <source>
        <dbReference type="ARBA" id="ARBA00022679"/>
    </source>
</evidence>
<dbReference type="Pfam" id="PF03279">
    <property type="entry name" value="Lip_A_acyltrans"/>
    <property type="match status" value="1"/>
</dbReference>
<keyword evidence="8" id="KW-1185">Reference proteome</keyword>
<dbReference type="PANTHER" id="PTHR30606:SF10">
    <property type="entry name" value="PHOSPHATIDYLINOSITOL MANNOSIDE ACYLTRANSFERASE"/>
    <property type="match status" value="1"/>
</dbReference>
<sequence length="298" mass="34540">MNPFREKTEYRLTKGFFLILRLCPEPVIYGACHMVASLTYRLGTQRRNLTLRNLELAFPEKTEKERLRIARAAYKHFGRLIAESAMILAEKIHREKLLEMVDGEQMQKLLDLEAGTDKGILFITGHLGNFELLAHYTGMLFKRQGHVVARQGNNRLIDEKIVTPMRESFGNKVVHKKRALPRIARALKSGGHAGLLIDIKTNAREGVPVRFFDKETLGIKSSAYLQLKLDPLVVPMTMVRAESGRYRLIVSDPVVWQDNGQPVEEQITELTQIHQTELEKLIRQYPEQWFWMHNRWKL</sequence>